<dbReference type="PANTHER" id="PTHR43712">
    <property type="entry name" value="PUTATIVE (AFU_ORTHOLOGUE AFUA_4G14580)-RELATED"/>
    <property type="match status" value="1"/>
</dbReference>
<dbReference type="SUPFAM" id="SSF46785">
    <property type="entry name" value="Winged helix' DNA-binding domain"/>
    <property type="match status" value="1"/>
</dbReference>
<dbReference type="Pfam" id="PF21212">
    <property type="entry name" value="Dimerisation2-like_dom"/>
    <property type="match status" value="1"/>
</dbReference>
<dbReference type="InterPro" id="IPR036390">
    <property type="entry name" value="WH_DNA-bd_sf"/>
</dbReference>
<dbReference type="InterPro" id="IPR049480">
    <property type="entry name" value="BVU_1015-like_N"/>
</dbReference>
<dbReference type="InterPro" id="IPR016461">
    <property type="entry name" value="COMT-like"/>
</dbReference>
<dbReference type="PIRSF" id="PIRSF005739">
    <property type="entry name" value="O-mtase"/>
    <property type="match status" value="1"/>
</dbReference>
<dbReference type="PROSITE" id="PS51683">
    <property type="entry name" value="SAM_OMT_II"/>
    <property type="match status" value="1"/>
</dbReference>
<protein>
    <submittedName>
        <fullName evidence="6">Methyltransferase domain-containing protein</fullName>
    </submittedName>
</protein>
<dbReference type="InterPro" id="IPR036388">
    <property type="entry name" value="WH-like_DNA-bd_sf"/>
</dbReference>
<evidence type="ECO:0000256" key="3">
    <source>
        <dbReference type="ARBA" id="ARBA00022691"/>
    </source>
</evidence>
<dbReference type="Pfam" id="PF00891">
    <property type="entry name" value="Methyltransf_2"/>
    <property type="match status" value="1"/>
</dbReference>
<comment type="caution">
    <text evidence="6">The sequence shown here is derived from an EMBL/GenBank/DDBJ whole genome shotgun (WGS) entry which is preliminary data.</text>
</comment>
<dbReference type="Proteomes" id="UP000616346">
    <property type="component" value="Unassembled WGS sequence"/>
</dbReference>
<dbReference type="InterPro" id="IPR001077">
    <property type="entry name" value="COMT_C"/>
</dbReference>
<dbReference type="CDD" id="cd02440">
    <property type="entry name" value="AdoMet_MTases"/>
    <property type="match status" value="1"/>
</dbReference>
<dbReference type="GO" id="GO:0008168">
    <property type="term" value="F:methyltransferase activity"/>
    <property type="evidence" value="ECO:0007669"/>
    <property type="project" value="UniProtKB-KW"/>
</dbReference>
<dbReference type="Gene3D" id="1.20.58.1390">
    <property type="match status" value="1"/>
</dbReference>
<dbReference type="PANTHER" id="PTHR43712:SF2">
    <property type="entry name" value="O-METHYLTRANSFERASE CICE"/>
    <property type="match status" value="1"/>
</dbReference>
<accession>A0ABR8V7Z6</accession>
<dbReference type="InterPro" id="IPR029063">
    <property type="entry name" value="SAM-dependent_MTases_sf"/>
</dbReference>
<dbReference type="RefSeq" id="WP_191709311.1">
    <property type="nucleotide sequence ID" value="NZ_JACSPQ010000001.1"/>
</dbReference>
<dbReference type="EMBL" id="JACSPQ010000001">
    <property type="protein sequence ID" value="MBD8000882.1"/>
    <property type="molecule type" value="Genomic_DNA"/>
</dbReference>
<keyword evidence="7" id="KW-1185">Reference proteome</keyword>
<dbReference type="GO" id="GO:0032259">
    <property type="term" value="P:methylation"/>
    <property type="evidence" value="ECO:0007669"/>
    <property type="project" value="UniProtKB-KW"/>
</dbReference>
<gene>
    <name evidence="6" type="ORF">H9626_01385</name>
</gene>
<feature type="domain" description="O-methyltransferase C-terminal" evidence="4">
    <location>
        <begin position="182"/>
        <end position="342"/>
    </location>
</feature>
<organism evidence="6 7">
    <name type="scientific">Phocaeicola faecium</name>
    <dbReference type="NCBI Taxonomy" id="2762213"/>
    <lineage>
        <taxon>Bacteria</taxon>
        <taxon>Pseudomonadati</taxon>
        <taxon>Bacteroidota</taxon>
        <taxon>Bacteroidia</taxon>
        <taxon>Bacteroidales</taxon>
        <taxon>Bacteroidaceae</taxon>
        <taxon>Phocaeicola</taxon>
    </lineage>
</organism>
<keyword evidence="2" id="KW-0808">Transferase</keyword>
<dbReference type="Gene3D" id="1.10.10.10">
    <property type="entry name" value="Winged helix-like DNA-binding domain superfamily/Winged helix DNA-binding domain"/>
    <property type="match status" value="1"/>
</dbReference>
<proteinExistence type="predicted"/>
<keyword evidence="3" id="KW-0949">S-adenosyl-L-methionine</keyword>
<reference evidence="6 7" key="1">
    <citation type="submission" date="2020-08" db="EMBL/GenBank/DDBJ databases">
        <title>A Genomic Blueprint of the Chicken Gut Microbiome.</title>
        <authorList>
            <person name="Gilroy R."/>
            <person name="Ravi A."/>
            <person name="Getino M."/>
            <person name="Pursley I."/>
            <person name="Horton D.L."/>
            <person name="Alikhan N.-F."/>
            <person name="Baker D."/>
            <person name="Gharbi K."/>
            <person name="Hall N."/>
            <person name="Watson M."/>
            <person name="Adriaenssens E.M."/>
            <person name="Foster-Nyarko E."/>
            <person name="Jarju S."/>
            <person name="Secka A."/>
            <person name="Antonio M."/>
            <person name="Oren A."/>
            <person name="Chaudhuri R."/>
            <person name="La Ragione R.M."/>
            <person name="Hildebrand F."/>
            <person name="Pallen M.J."/>
        </authorList>
    </citation>
    <scope>NUCLEOTIDE SEQUENCE [LARGE SCALE GENOMIC DNA]</scope>
    <source>
        <strain evidence="6 7">Sa1YUN3</strain>
    </source>
</reference>
<evidence type="ECO:0000313" key="6">
    <source>
        <dbReference type="EMBL" id="MBD8000882.1"/>
    </source>
</evidence>
<feature type="domain" description="BVU-1015-like N-terminal dimerisation-like" evidence="5">
    <location>
        <begin position="22"/>
        <end position="93"/>
    </location>
</feature>
<keyword evidence="1 6" id="KW-0489">Methyltransferase</keyword>
<evidence type="ECO:0000256" key="1">
    <source>
        <dbReference type="ARBA" id="ARBA00022603"/>
    </source>
</evidence>
<evidence type="ECO:0000256" key="2">
    <source>
        <dbReference type="ARBA" id="ARBA00022679"/>
    </source>
</evidence>
<evidence type="ECO:0000259" key="4">
    <source>
        <dbReference type="Pfam" id="PF00891"/>
    </source>
</evidence>
<sequence length="368" mass="41735">MKLTPQLEKIYSHERLTAIEAQRRAQEIAFGPIVFQVSRLMVKLGILELLSNNREGLTQEQIAEKTGLSLYAAQVLLEASLSIGTVLIKEDMYQLSKTGWFLLNDNMAKVNMNFNHDVNYKGLFNLEEALLEGKPSGLKSFGEWPTIYEALSSLPEHVQKSWFGFDHFYSDESFEAALKIIFDGTKKVNRLLDVGGNTGRWATKCVQYNPSVEVTIMDLPQQVAMMREQTKNIDGADRIHAYPCNLLDKSVKFPTPAFDVIWMSQFLDCFSEEEVTSICKRAAESMDENSRLYIMETFWDRQKFETAAYCLTLTSIYFTALANGNSKMYHSSDMERCVNNAGLEIEEIVDGLGLGHSIMICKKKNGDN</sequence>
<dbReference type="Gene3D" id="3.40.50.150">
    <property type="entry name" value="Vaccinia Virus protein VP39"/>
    <property type="match status" value="1"/>
</dbReference>
<dbReference type="SUPFAM" id="SSF53335">
    <property type="entry name" value="S-adenosyl-L-methionine-dependent methyltransferases"/>
    <property type="match status" value="1"/>
</dbReference>
<evidence type="ECO:0000259" key="5">
    <source>
        <dbReference type="Pfam" id="PF21212"/>
    </source>
</evidence>
<evidence type="ECO:0000313" key="7">
    <source>
        <dbReference type="Proteomes" id="UP000616346"/>
    </source>
</evidence>
<name>A0ABR8V7Z6_9BACT</name>